<sequence length="642" mass="72649" precursor="true">MNTILNAINLKSKLILLMICPLLAYLIVAIGFISENYTKYNDYGKMKIDIQKKAELSKEDQINLLFMKQNEKIDYIKIIDQRIESSYNKFIVSSIMAVVILILCFLFFVIILKDISQSIFLIRDGMSRFFNYLTSTEKHLKEIELNSKDDFGKMANELNLNIQKVKDGLVLDNEVIAEAKFVSKMVGRGFLVYRINSQASNSYINELKDNVNHMIDSLRFNIVNSFQTSVNYANCDFKVKADKSDIGAIVNTLLSCLNMIGTNISEFLAMVNMNGKILDKHSQELLELVNQLHTASINQAASLEQTTASIHDITNSITETSSKAVNMLEIANSTKSYANEGIKLVENTQNSMAEINDSTKAIYEAISIIDNISFQTNILSLNAAVEAATAGEAGKGFAVVAQEVRNLATKSAEAAKDIKNLVEIANTKSAEGKKYSEEMMNSFNKLNSMIEENRNIIDEVASANETQMLNLSQINETMNSLDKITQENANMASNTKNVAVLTNKVAKEMIYAVSQNEYDPSVEKRVVNFAFTQKLNNIKIEFTKYKQAILNQVNNNSNTIDMDINHRRNIEKFIKEYDSKMKSKTQLWTTFKDKTELLNKELNEYGIYLKNKDEINILESSSRLEAILDEVYENINMFKELN</sequence>
<name>D5V5N6_ARCNC</name>
<evidence type="ECO:0000256" key="3">
    <source>
        <dbReference type="PROSITE-ProRule" id="PRU00284"/>
    </source>
</evidence>
<dbReference type="HOGENOM" id="CLU_426220_0_0_7"/>
<organism evidence="6 7">
    <name type="scientific">Arcobacter nitrofigilis (strain ATCC 33309 / DSM 7299 / CCUG 15893 / LMG 7604 / NCTC 12251 / CI)</name>
    <name type="common">Campylobacter nitrofigilis</name>
    <dbReference type="NCBI Taxonomy" id="572480"/>
    <lineage>
        <taxon>Bacteria</taxon>
        <taxon>Pseudomonadati</taxon>
        <taxon>Campylobacterota</taxon>
        <taxon>Epsilonproteobacteria</taxon>
        <taxon>Campylobacterales</taxon>
        <taxon>Arcobacteraceae</taxon>
        <taxon>Arcobacter</taxon>
    </lineage>
</organism>
<proteinExistence type="inferred from homology"/>
<gene>
    <name evidence="6" type="ordered locus">Arnit_0407</name>
</gene>
<keyword evidence="4" id="KW-0812">Transmembrane</keyword>
<dbReference type="Proteomes" id="UP000000939">
    <property type="component" value="Chromosome"/>
</dbReference>
<dbReference type="SUPFAM" id="SSF58104">
    <property type="entry name" value="Methyl-accepting chemotaxis protein (MCP) signaling domain"/>
    <property type="match status" value="1"/>
</dbReference>
<dbReference type="PROSITE" id="PS50111">
    <property type="entry name" value="CHEMOTAXIS_TRANSDUC_2"/>
    <property type="match status" value="1"/>
</dbReference>
<feature type="transmembrane region" description="Helical" evidence="4">
    <location>
        <begin position="90"/>
        <end position="112"/>
    </location>
</feature>
<dbReference type="Gene3D" id="1.10.287.950">
    <property type="entry name" value="Methyl-accepting chemotaxis protein"/>
    <property type="match status" value="1"/>
</dbReference>
<reference evidence="6 7" key="1">
    <citation type="journal article" date="2010" name="Stand. Genomic Sci.">
        <title>Complete genome sequence of Arcobacter nitrofigilis type strain (CI).</title>
        <authorList>
            <person name="Pati A."/>
            <person name="Gronow S."/>
            <person name="Lapidus A."/>
            <person name="Copeland A."/>
            <person name="Glavina Del Rio T."/>
            <person name="Nolan M."/>
            <person name="Lucas S."/>
            <person name="Tice H."/>
            <person name="Cheng J.F."/>
            <person name="Han C."/>
            <person name="Chertkov O."/>
            <person name="Bruce D."/>
            <person name="Tapia R."/>
            <person name="Goodwin L."/>
            <person name="Pitluck S."/>
            <person name="Liolios K."/>
            <person name="Ivanova N."/>
            <person name="Mavromatis K."/>
            <person name="Chen A."/>
            <person name="Palaniappan K."/>
            <person name="Land M."/>
            <person name="Hauser L."/>
            <person name="Chang Y.J."/>
            <person name="Jeffries C.D."/>
            <person name="Detter J.C."/>
            <person name="Rohde M."/>
            <person name="Goker M."/>
            <person name="Bristow J."/>
            <person name="Eisen J.A."/>
            <person name="Markowitz V."/>
            <person name="Hugenholtz P."/>
            <person name="Klenk H.P."/>
            <person name="Kyrpides N.C."/>
        </authorList>
    </citation>
    <scope>NUCLEOTIDE SEQUENCE [LARGE SCALE GENOMIC DNA]</scope>
    <source>
        <strain evidence="7">ATCC 33309 / DSM 7299 / CCUG 15893 / LMG 7604 / NCTC 12251 / CI</strain>
    </source>
</reference>
<dbReference type="OrthoDB" id="1884279at2"/>
<dbReference type="PANTHER" id="PTHR43531:SF11">
    <property type="entry name" value="METHYL-ACCEPTING CHEMOTAXIS PROTEIN 3"/>
    <property type="match status" value="1"/>
</dbReference>
<keyword evidence="7" id="KW-1185">Reference proteome</keyword>
<dbReference type="EMBL" id="CP001999">
    <property type="protein sequence ID" value="ADG92072.1"/>
    <property type="molecule type" value="Genomic_DNA"/>
</dbReference>
<dbReference type="AlphaFoldDB" id="D5V5N6"/>
<dbReference type="InterPro" id="IPR051310">
    <property type="entry name" value="MCP_chemotaxis"/>
</dbReference>
<dbReference type="GO" id="GO:0005886">
    <property type="term" value="C:plasma membrane"/>
    <property type="evidence" value="ECO:0007669"/>
    <property type="project" value="TreeGrafter"/>
</dbReference>
<dbReference type="GO" id="GO:0004888">
    <property type="term" value="F:transmembrane signaling receptor activity"/>
    <property type="evidence" value="ECO:0007669"/>
    <property type="project" value="TreeGrafter"/>
</dbReference>
<dbReference type="GO" id="GO:0007165">
    <property type="term" value="P:signal transduction"/>
    <property type="evidence" value="ECO:0007669"/>
    <property type="project" value="UniProtKB-KW"/>
</dbReference>
<keyword evidence="4" id="KW-1133">Transmembrane helix</keyword>
<protein>
    <submittedName>
        <fullName evidence="6">Methyl-accepting chemotaxis sensory transducer</fullName>
    </submittedName>
</protein>
<feature type="transmembrane region" description="Helical" evidence="4">
    <location>
        <begin position="14"/>
        <end position="33"/>
    </location>
</feature>
<accession>D5V5N6</accession>
<dbReference type="KEGG" id="ant:Arnit_0407"/>
<dbReference type="GO" id="GO:0006935">
    <property type="term" value="P:chemotaxis"/>
    <property type="evidence" value="ECO:0007669"/>
    <property type="project" value="UniProtKB-KW"/>
</dbReference>
<dbReference type="STRING" id="572480.Arnit_0407"/>
<keyword evidence="4" id="KW-0472">Membrane</keyword>
<keyword evidence="3" id="KW-0807">Transducer</keyword>
<evidence type="ECO:0000256" key="2">
    <source>
        <dbReference type="ARBA" id="ARBA00029447"/>
    </source>
</evidence>
<dbReference type="InterPro" id="IPR004089">
    <property type="entry name" value="MCPsignal_dom"/>
</dbReference>
<evidence type="ECO:0000313" key="6">
    <source>
        <dbReference type="EMBL" id="ADG92072.1"/>
    </source>
</evidence>
<dbReference type="Pfam" id="PF00015">
    <property type="entry name" value="MCPsignal"/>
    <property type="match status" value="1"/>
</dbReference>
<evidence type="ECO:0000259" key="5">
    <source>
        <dbReference type="PROSITE" id="PS50111"/>
    </source>
</evidence>
<evidence type="ECO:0000256" key="1">
    <source>
        <dbReference type="ARBA" id="ARBA00022500"/>
    </source>
</evidence>
<feature type="domain" description="Methyl-accepting transducer" evidence="5">
    <location>
        <begin position="274"/>
        <end position="503"/>
    </location>
</feature>
<comment type="similarity">
    <text evidence="2">Belongs to the methyl-accepting chemotaxis (MCP) protein family.</text>
</comment>
<dbReference type="PANTHER" id="PTHR43531">
    <property type="entry name" value="PROTEIN ICFG"/>
    <property type="match status" value="1"/>
</dbReference>
<keyword evidence="1" id="KW-0145">Chemotaxis</keyword>
<dbReference type="SMART" id="SM00283">
    <property type="entry name" value="MA"/>
    <property type="match status" value="1"/>
</dbReference>
<dbReference type="eggNOG" id="COG0840">
    <property type="taxonomic scope" value="Bacteria"/>
</dbReference>
<evidence type="ECO:0000313" key="7">
    <source>
        <dbReference type="Proteomes" id="UP000000939"/>
    </source>
</evidence>
<evidence type="ECO:0000256" key="4">
    <source>
        <dbReference type="SAM" id="Phobius"/>
    </source>
</evidence>